<proteinExistence type="predicted"/>
<dbReference type="Pfam" id="PF13567">
    <property type="entry name" value="DUF4131"/>
    <property type="match status" value="1"/>
</dbReference>
<feature type="transmembrane region" description="Helical" evidence="6">
    <location>
        <begin position="310"/>
        <end position="327"/>
    </location>
</feature>
<feature type="transmembrane region" description="Helical" evidence="6">
    <location>
        <begin position="356"/>
        <end position="373"/>
    </location>
</feature>
<dbReference type="Pfam" id="PF03772">
    <property type="entry name" value="Competence"/>
    <property type="match status" value="1"/>
</dbReference>
<dbReference type="PANTHER" id="PTHR30619">
    <property type="entry name" value="DNA INTERNALIZATION/COMPETENCE PROTEIN COMEC/REC2"/>
    <property type="match status" value="1"/>
</dbReference>
<evidence type="ECO:0000256" key="5">
    <source>
        <dbReference type="ARBA" id="ARBA00023136"/>
    </source>
</evidence>
<evidence type="ECO:0000259" key="8">
    <source>
        <dbReference type="Pfam" id="PF13567"/>
    </source>
</evidence>
<feature type="domain" description="DUF4131" evidence="8">
    <location>
        <begin position="51"/>
        <end position="214"/>
    </location>
</feature>
<gene>
    <name evidence="9" type="ORF">E0486_15980</name>
</gene>
<feature type="transmembrane region" description="Helical" evidence="6">
    <location>
        <begin position="379"/>
        <end position="397"/>
    </location>
</feature>
<dbReference type="OrthoDB" id="9761531at2"/>
<organism evidence="9 10">
    <name type="scientific">Flaviaesturariibacter aridisoli</name>
    <dbReference type="NCBI Taxonomy" id="2545761"/>
    <lineage>
        <taxon>Bacteria</taxon>
        <taxon>Pseudomonadati</taxon>
        <taxon>Bacteroidota</taxon>
        <taxon>Chitinophagia</taxon>
        <taxon>Chitinophagales</taxon>
        <taxon>Chitinophagaceae</taxon>
        <taxon>Flaviaestuariibacter</taxon>
    </lineage>
</organism>
<dbReference type="GO" id="GO:0005886">
    <property type="term" value="C:plasma membrane"/>
    <property type="evidence" value="ECO:0007669"/>
    <property type="project" value="UniProtKB-SubCell"/>
</dbReference>
<reference evidence="9 10" key="1">
    <citation type="submission" date="2019-03" db="EMBL/GenBank/DDBJ databases">
        <authorList>
            <person name="Kim M.K.M."/>
        </authorList>
    </citation>
    <scope>NUCLEOTIDE SEQUENCE [LARGE SCALE GENOMIC DNA]</scope>
    <source>
        <strain evidence="9 10">17J68-15</strain>
    </source>
</reference>
<keyword evidence="10" id="KW-1185">Reference proteome</keyword>
<feature type="transmembrane region" description="Helical" evidence="6">
    <location>
        <begin position="531"/>
        <end position="550"/>
    </location>
</feature>
<dbReference type="Proteomes" id="UP000295164">
    <property type="component" value="Unassembled WGS sequence"/>
</dbReference>
<feature type="transmembrane region" description="Helical" evidence="6">
    <location>
        <begin position="48"/>
        <end position="71"/>
    </location>
</feature>
<evidence type="ECO:0000256" key="4">
    <source>
        <dbReference type="ARBA" id="ARBA00022989"/>
    </source>
</evidence>
<keyword evidence="5 6" id="KW-0472">Membrane</keyword>
<feature type="transmembrane region" description="Helical" evidence="6">
    <location>
        <begin position="504"/>
        <end position="524"/>
    </location>
</feature>
<comment type="caution">
    <text evidence="9">The sequence shown here is derived from an EMBL/GenBank/DDBJ whole genome shotgun (WGS) entry which is preliminary data.</text>
</comment>
<evidence type="ECO:0000256" key="3">
    <source>
        <dbReference type="ARBA" id="ARBA00022692"/>
    </source>
</evidence>
<feature type="transmembrane region" description="Helical" evidence="6">
    <location>
        <begin position="83"/>
        <end position="101"/>
    </location>
</feature>
<comment type="subcellular location">
    <subcellularLocation>
        <location evidence="1">Cell membrane</location>
        <topology evidence="1">Multi-pass membrane protein</topology>
    </subcellularLocation>
</comment>
<feature type="transmembrane region" description="Helical" evidence="6">
    <location>
        <begin position="409"/>
        <end position="429"/>
    </location>
</feature>
<evidence type="ECO:0000259" key="7">
    <source>
        <dbReference type="Pfam" id="PF03772"/>
    </source>
</evidence>
<dbReference type="InterPro" id="IPR025405">
    <property type="entry name" value="DUF4131"/>
</dbReference>
<dbReference type="PANTHER" id="PTHR30619:SF1">
    <property type="entry name" value="RECOMBINATION PROTEIN 2"/>
    <property type="match status" value="1"/>
</dbReference>
<evidence type="ECO:0000256" key="6">
    <source>
        <dbReference type="SAM" id="Phobius"/>
    </source>
</evidence>
<feature type="transmembrane region" description="Helical" evidence="6">
    <location>
        <begin position="465"/>
        <end position="484"/>
    </location>
</feature>
<evidence type="ECO:0000313" key="10">
    <source>
        <dbReference type="Proteomes" id="UP000295164"/>
    </source>
</evidence>
<dbReference type="AlphaFoldDB" id="A0A4R4DWQ7"/>
<sequence>MNTRAMNFFIALIFLYLKPMRVPPMPAWKHRPALRLLLPFAAGILLQWYAALPLPALLSVAGLCLLIPLLYRFLPLRHQFRAGPWAGLALNGLLLAAGAAACRQADIRQDPRWLGHTGAGDAFIAELVSEPAEKAASWKVTAEIRMRRQEGQWTPVKGTALLYFRKGTTPPPFGSRVQVALPLQVIRNSGNPGAFDYQRWCLFQGITHQAFVSDYALLPGRDHHPLQAALIAGRKAVTGILRQHLPGKEIQGLAEALLIGYKDDLDPELTAAYARTGVVHIIAISGMHLALVYLLLLGLTKPLGAPRWRILRLVLVLGGLWGFSLLAGGGPSVLRSAVMFSLLAIGGLIGRKGDSINSLLLAALLLLLINPFWLWDIGFQLSFTAVGGIVLFYRPIYQLYTTHNKALDFVWKGAAVSLAAQVLTTPLSLYHFHQFPLLFLAANLLAVPLSGLLVYALIAVCALSFWPAVAGLAGSASALGIRLLNAWIDRIDRVPFGVWDGLSLSVLQTVLLYGLLAAVAWALLRRRPQAWRYALGCGLCFLTLRAYSFYEAGQRTRLIVYQVPHYAALEVQEARRCWYRGDAAPQQDARLYGLHLKPAHTEARSGTGARPLPAAFRFAGKTVAQIGLPDSNGLPDIPIDLLVVSHQVRADAVALRDIRAVVLDASLTRRSAQQWKEACAEAGIPCHDVGQEGAFVLYR</sequence>
<protein>
    <submittedName>
        <fullName evidence="9">ComEC family competence protein</fullName>
    </submittedName>
</protein>
<dbReference type="InterPro" id="IPR004477">
    <property type="entry name" value="ComEC_N"/>
</dbReference>
<dbReference type="InterPro" id="IPR052159">
    <property type="entry name" value="Competence_DNA_uptake"/>
</dbReference>
<evidence type="ECO:0000313" key="9">
    <source>
        <dbReference type="EMBL" id="TCZ67214.1"/>
    </source>
</evidence>
<feature type="transmembrane region" description="Helical" evidence="6">
    <location>
        <begin position="277"/>
        <end position="298"/>
    </location>
</feature>
<evidence type="ECO:0000256" key="1">
    <source>
        <dbReference type="ARBA" id="ARBA00004651"/>
    </source>
</evidence>
<accession>A0A4R4DWQ7</accession>
<name>A0A4R4DWQ7_9BACT</name>
<feature type="domain" description="ComEC/Rec2-related protein" evidence="7">
    <location>
        <begin position="257"/>
        <end position="525"/>
    </location>
</feature>
<feature type="transmembrane region" description="Helical" evidence="6">
    <location>
        <begin position="435"/>
        <end position="458"/>
    </location>
</feature>
<dbReference type="EMBL" id="SKFH01000037">
    <property type="protein sequence ID" value="TCZ67214.1"/>
    <property type="molecule type" value="Genomic_DNA"/>
</dbReference>
<keyword evidence="4 6" id="KW-1133">Transmembrane helix</keyword>
<dbReference type="NCBIfam" id="TIGR00360">
    <property type="entry name" value="ComEC_N-term"/>
    <property type="match status" value="1"/>
</dbReference>
<evidence type="ECO:0000256" key="2">
    <source>
        <dbReference type="ARBA" id="ARBA00022475"/>
    </source>
</evidence>
<keyword evidence="2" id="KW-1003">Cell membrane</keyword>
<keyword evidence="3 6" id="KW-0812">Transmembrane</keyword>